<dbReference type="SUPFAM" id="SSF63411">
    <property type="entry name" value="LuxS/MPP-like metallohydrolase"/>
    <property type="match status" value="2"/>
</dbReference>
<dbReference type="AlphaFoldDB" id="A0A1H2PPJ3"/>
<dbReference type="InterPro" id="IPR001431">
    <property type="entry name" value="Pept_M16_Zn_BS"/>
</dbReference>
<dbReference type="GO" id="GO:0046872">
    <property type="term" value="F:metal ion binding"/>
    <property type="evidence" value="ECO:0007669"/>
    <property type="project" value="InterPro"/>
</dbReference>
<feature type="domain" description="Peptidase M16 C-terminal" evidence="5">
    <location>
        <begin position="190"/>
        <end position="386"/>
    </location>
</feature>
<feature type="domain" description="Peptidase M16 N-terminal" evidence="4">
    <location>
        <begin position="36"/>
        <end position="171"/>
    </location>
</feature>
<evidence type="ECO:0000256" key="3">
    <source>
        <dbReference type="RuleBase" id="RU004447"/>
    </source>
</evidence>
<keyword evidence="6" id="KW-0378">Hydrolase</keyword>
<reference evidence="7" key="1">
    <citation type="submission" date="2016-09" db="EMBL/GenBank/DDBJ databases">
        <authorList>
            <person name="Varghese N."/>
            <person name="Submissions S."/>
        </authorList>
    </citation>
    <scope>NUCLEOTIDE SEQUENCE [LARGE SCALE GENOMIC DNA]</scope>
    <source>
        <strain evidence="7">JS23</strain>
    </source>
</reference>
<dbReference type="Pfam" id="PF05193">
    <property type="entry name" value="Peptidase_M16_C"/>
    <property type="match status" value="1"/>
</dbReference>
<keyword evidence="6" id="KW-0645">Protease</keyword>
<comment type="similarity">
    <text evidence="2 3">Belongs to the peptidase M16 family.</text>
</comment>
<dbReference type="PANTHER" id="PTHR11851">
    <property type="entry name" value="METALLOPROTEASE"/>
    <property type="match status" value="1"/>
</dbReference>
<evidence type="ECO:0000313" key="6">
    <source>
        <dbReference type="EMBL" id="SDV48224.1"/>
    </source>
</evidence>
<keyword evidence="7" id="KW-1185">Reference proteome</keyword>
<protein>
    <submittedName>
        <fullName evidence="6">Zinc protease</fullName>
    </submittedName>
</protein>
<dbReference type="GO" id="GO:0004222">
    <property type="term" value="F:metalloendopeptidase activity"/>
    <property type="evidence" value="ECO:0007669"/>
    <property type="project" value="InterPro"/>
</dbReference>
<evidence type="ECO:0000259" key="4">
    <source>
        <dbReference type="Pfam" id="PF00675"/>
    </source>
</evidence>
<dbReference type="PROSITE" id="PS00143">
    <property type="entry name" value="INSULINASE"/>
    <property type="match status" value="1"/>
</dbReference>
<name>A0A1H2PPJ3_9BURK</name>
<accession>A0A1H2PPJ3</accession>
<dbReference type="GO" id="GO:0006508">
    <property type="term" value="P:proteolysis"/>
    <property type="evidence" value="ECO:0007669"/>
    <property type="project" value="UniProtKB-KW"/>
</dbReference>
<evidence type="ECO:0000256" key="1">
    <source>
        <dbReference type="ARBA" id="ARBA00001947"/>
    </source>
</evidence>
<comment type="cofactor">
    <cofactor evidence="1">
        <name>Zn(2+)</name>
        <dbReference type="ChEBI" id="CHEBI:29105"/>
    </cofactor>
</comment>
<dbReference type="InterPro" id="IPR007863">
    <property type="entry name" value="Peptidase_M16_C"/>
</dbReference>
<proteinExistence type="inferred from homology"/>
<dbReference type="Gene3D" id="3.30.830.10">
    <property type="entry name" value="Metalloenzyme, LuxS/M16 peptidase-like"/>
    <property type="match status" value="2"/>
</dbReference>
<sequence length="457" mass="50405">MADAVSARQASQRALPASVPARCHERTLANGMRLIVMEDHRAPVVAHGLWFRVGSIDEQSGRTGLAHIVEHLMFNGTHRYGVGDYDRQISALGGYANALTWTDYTAYTVEAPADALEAVMAIEAERITDLVIGEADFVRELRVIMEERRQTNDDDPTGLLYEGLFASAFHASPQRWPIVGWMDDLEAMHVDDARAWYRDWYAPNNATLIVAGDVDPQGAFDLAARYYGAIDARPLPQRRPQREPEQRGARRIETLARVPAPQLALGFKAPNLSSLATASAPADDGQHARDTTARQQDDVFALVVLAELLDAQRVLELALVRKRRVADEVWAWYDCYSREPGLFVIGAIAAADVDPARVEREIHALLARIAAGDVDGAALERVKTRLIVSRIYRSDSIFDEAGAVGRLAVLGFRPDDLAEIDARLCAVSVEQVCAAAKRYFTTQTVTVATLLPEDEHV</sequence>
<evidence type="ECO:0000256" key="2">
    <source>
        <dbReference type="ARBA" id="ARBA00007261"/>
    </source>
</evidence>
<organism evidence="6 7">
    <name type="scientific">Chitinasiproducens palmae</name>
    <dbReference type="NCBI Taxonomy" id="1770053"/>
    <lineage>
        <taxon>Bacteria</taxon>
        <taxon>Pseudomonadati</taxon>
        <taxon>Pseudomonadota</taxon>
        <taxon>Betaproteobacteria</taxon>
        <taxon>Burkholderiales</taxon>
        <taxon>Burkholderiaceae</taxon>
        <taxon>Chitinasiproducens</taxon>
    </lineage>
</organism>
<dbReference type="InterPro" id="IPR011249">
    <property type="entry name" value="Metalloenz_LuxS/M16"/>
</dbReference>
<dbReference type="PANTHER" id="PTHR11851:SF49">
    <property type="entry name" value="MITOCHONDRIAL-PROCESSING PEPTIDASE SUBUNIT ALPHA"/>
    <property type="match status" value="1"/>
</dbReference>
<dbReference type="Proteomes" id="UP000243719">
    <property type="component" value="Unassembled WGS sequence"/>
</dbReference>
<dbReference type="EMBL" id="FNLO01000004">
    <property type="protein sequence ID" value="SDV48224.1"/>
    <property type="molecule type" value="Genomic_DNA"/>
</dbReference>
<dbReference type="Pfam" id="PF00675">
    <property type="entry name" value="Peptidase_M16"/>
    <property type="match status" value="1"/>
</dbReference>
<dbReference type="RefSeq" id="WP_170845085.1">
    <property type="nucleotide sequence ID" value="NZ_FNLO01000004.1"/>
</dbReference>
<dbReference type="InterPro" id="IPR011765">
    <property type="entry name" value="Pept_M16_N"/>
</dbReference>
<gene>
    <name evidence="6" type="ORF">SAMN05216551_104270</name>
</gene>
<dbReference type="InterPro" id="IPR050361">
    <property type="entry name" value="MPP/UQCRC_Complex"/>
</dbReference>
<dbReference type="STRING" id="1770053.SAMN05216551_104270"/>
<evidence type="ECO:0000313" key="7">
    <source>
        <dbReference type="Proteomes" id="UP000243719"/>
    </source>
</evidence>
<evidence type="ECO:0000259" key="5">
    <source>
        <dbReference type="Pfam" id="PF05193"/>
    </source>
</evidence>